<dbReference type="OrthoDB" id="8041145at2759"/>
<evidence type="ECO:0000313" key="2">
    <source>
        <dbReference type="Proteomes" id="UP000479000"/>
    </source>
</evidence>
<evidence type="ECO:0000313" key="1">
    <source>
        <dbReference type="EMBL" id="CAB0019800.1"/>
    </source>
</evidence>
<dbReference type="Gene3D" id="3.30.40.10">
    <property type="entry name" value="Zinc/RING finger domain, C3HC4 (zinc finger)"/>
    <property type="match status" value="1"/>
</dbReference>
<dbReference type="Proteomes" id="UP000479000">
    <property type="component" value="Unassembled WGS sequence"/>
</dbReference>
<dbReference type="SUPFAM" id="SSF57903">
    <property type="entry name" value="FYVE/PHD zinc finger"/>
    <property type="match status" value="1"/>
</dbReference>
<reference evidence="1 2" key="1">
    <citation type="submission" date="2020-02" db="EMBL/GenBank/DDBJ databases">
        <authorList>
            <person name="Ferguson B K."/>
        </authorList>
    </citation>
    <scope>NUCLEOTIDE SEQUENCE [LARGE SCALE GENOMIC DNA]</scope>
</reference>
<dbReference type="AlphaFoldDB" id="A0A6H5HX69"/>
<dbReference type="EMBL" id="CADCXU010034576">
    <property type="protein sequence ID" value="CAB0019800.1"/>
    <property type="molecule type" value="Genomic_DNA"/>
</dbReference>
<dbReference type="InterPro" id="IPR011011">
    <property type="entry name" value="Znf_FYVE_PHD"/>
</dbReference>
<organism evidence="1 2">
    <name type="scientific">Nesidiocoris tenuis</name>
    <dbReference type="NCBI Taxonomy" id="355587"/>
    <lineage>
        <taxon>Eukaryota</taxon>
        <taxon>Metazoa</taxon>
        <taxon>Ecdysozoa</taxon>
        <taxon>Arthropoda</taxon>
        <taxon>Hexapoda</taxon>
        <taxon>Insecta</taxon>
        <taxon>Pterygota</taxon>
        <taxon>Neoptera</taxon>
        <taxon>Paraneoptera</taxon>
        <taxon>Hemiptera</taxon>
        <taxon>Heteroptera</taxon>
        <taxon>Panheteroptera</taxon>
        <taxon>Cimicomorpha</taxon>
        <taxon>Miridae</taxon>
        <taxon>Dicyphina</taxon>
        <taxon>Nesidiocoris</taxon>
    </lineage>
</organism>
<accession>A0A6H5HX69</accession>
<keyword evidence="2" id="KW-1185">Reference proteome</keyword>
<gene>
    <name evidence="1" type="ORF">NTEN_LOCUS23466</name>
</gene>
<evidence type="ECO:0008006" key="3">
    <source>
        <dbReference type="Google" id="ProtNLM"/>
    </source>
</evidence>
<name>A0A6H5HX69_9HEMI</name>
<protein>
    <recommendedName>
        <fullName evidence="3">Zinc finger PHD-type domain-containing protein</fullName>
    </recommendedName>
</protein>
<proteinExistence type="predicted"/>
<feature type="non-terminal residue" evidence="1">
    <location>
        <position position="65"/>
    </location>
</feature>
<sequence length="65" mass="7530">MQCAKRELTDPPVDPVKCATCLQQFHAACTRLETIEKWTKMSYDKRDTWKCDLCREDVPPKDTPG</sequence>
<dbReference type="InterPro" id="IPR013083">
    <property type="entry name" value="Znf_RING/FYVE/PHD"/>
</dbReference>